<dbReference type="GO" id="GO:0003697">
    <property type="term" value="F:single-stranded DNA binding"/>
    <property type="evidence" value="ECO:0007669"/>
    <property type="project" value="TreeGrafter"/>
</dbReference>
<dbReference type="Proteomes" id="UP000268093">
    <property type="component" value="Unassembled WGS sequence"/>
</dbReference>
<dbReference type="GO" id="GO:0000400">
    <property type="term" value="F:four-way junction DNA binding"/>
    <property type="evidence" value="ECO:0007669"/>
    <property type="project" value="TreeGrafter"/>
</dbReference>
<dbReference type="InterPro" id="IPR030548">
    <property type="entry name" value="RAD51B"/>
</dbReference>
<dbReference type="Pfam" id="PF08423">
    <property type="entry name" value="Rad51"/>
    <property type="match status" value="1"/>
</dbReference>
<proteinExistence type="inferred from homology"/>
<keyword evidence="8" id="KW-0378">Hydrolase</keyword>
<keyword evidence="3" id="KW-0227">DNA damage</keyword>
<dbReference type="InterPro" id="IPR027417">
    <property type="entry name" value="P-loop_NTPase"/>
</dbReference>
<evidence type="ECO:0000256" key="1">
    <source>
        <dbReference type="ARBA" id="ARBA00004123"/>
    </source>
</evidence>
<dbReference type="GO" id="GO:0033063">
    <property type="term" value="C:Rad51B-Rad51C-Rad51D-XRCC2 complex"/>
    <property type="evidence" value="ECO:0007669"/>
    <property type="project" value="InterPro"/>
</dbReference>
<dbReference type="GO" id="GO:0005657">
    <property type="term" value="C:replication fork"/>
    <property type="evidence" value="ECO:0007669"/>
    <property type="project" value="TreeGrafter"/>
</dbReference>
<keyword evidence="6" id="KW-0539">Nucleus</keyword>
<dbReference type="OrthoDB" id="1861185at2759"/>
<keyword evidence="5" id="KW-0233">DNA recombination</keyword>
<dbReference type="GO" id="GO:0000724">
    <property type="term" value="P:double-strand break repair via homologous recombination"/>
    <property type="evidence" value="ECO:0007669"/>
    <property type="project" value="InterPro"/>
</dbReference>
<evidence type="ECO:0000256" key="2">
    <source>
        <dbReference type="ARBA" id="ARBA00007095"/>
    </source>
</evidence>
<evidence type="ECO:0000256" key="5">
    <source>
        <dbReference type="ARBA" id="ARBA00023172"/>
    </source>
</evidence>
<keyword evidence="9" id="KW-1185">Reference proteome</keyword>
<comment type="caution">
    <text evidence="8">The sequence shown here is derived from an EMBL/GenBank/DDBJ whole genome shotgun (WGS) entry which is preliminary data.</text>
</comment>
<comment type="subcellular location">
    <subcellularLocation>
        <location evidence="1">Nucleus</location>
    </subcellularLocation>
</comment>
<dbReference type="SMART" id="SM00382">
    <property type="entry name" value="AAA"/>
    <property type="match status" value="1"/>
</dbReference>
<evidence type="ECO:0000256" key="3">
    <source>
        <dbReference type="ARBA" id="ARBA00022763"/>
    </source>
</evidence>
<dbReference type="GO" id="GO:0005524">
    <property type="term" value="F:ATP binding"/>
    <property type="evidence" value="ECO:0007669"/>
    <property type="project" value="InterPro"/>
</dbReference>
<dbReference type="Gene3D" id="3.40.50.300">
    <property type="entry name" value="P-loop containing nucleotide triphosphate hydrolases"/>
    <property type="match status" value="1"/>
</dbReference>
<dbReference type="InterPro" id="IPR058766">
    <property type="entry name" value="HHH_XRCC3_RAD51B"/>
</dbReference>
<sequence length="436" mass="46960">MTSTSTRTLHRLPPSLALTPSQLSRLSALSIQTTKDLFSRTELELVELCDWDPAAVHNVVRRVARWIAPAAANVRIVLPLAVCDMYHAADANAAKPAFLKTGLDALDELLGGGLPCSTVTEIVGPSGCGKTQFCLTLTVLAASTMLLQATDAVSAEDVQETSGVIYIDTEGVFSSQRLVEIAVTRLPHLFSPDTIRTRQNLQNLTESVHIIPVQSSCELIQRLESMQTFIIIHRVRLIVLDSVASLVRREFSGDVGGEWGWGSGAGAGASADRNADRRSAMGERSELLVREAAMLKFLAESFRIPVVVTNQVTTRITDGAAKRAKMAEGEVGEGMGRLILPGYDIILHIPRITATTGTASYVTAALGNTWAHSVTTRLVVEYIPTLATPSLRRVRVAKSPMAPRGSVAYRVEVQGVVQAEIEGDGVAVEGEEIRTR</sequence>
<dbReference type="InterPro" id="IPR003593">
    <property type="entry name" value="AAA+_ATPase"/>
</dbReference>
<dbReference type="GO" id="GO:0016787">
    <property type="term" value="F:hydrolase activity"/>
    <property type="evidence" value="ECO:0007669"/>
    <property type="project" value="UniProtKB-KW"/>
</dbReference>
<dbReference type="InterPro" id="IPR013632">
    <property type="entry name" value="Rad51_C"/>
</dbReference>
<dbReference type="PROSITE" id="PS50162">
    <property type="entry name" value="RECA_2"/>
    <property type="match status" value="1"/>
</dbReference>
<dbReference type="AlphaFoldDB" id="A0A433DBA9"/>
<evidence type="ECO:0000256" key="4">
    <source>
        <dbReference type="ARBA" id="ARBA00023125"/>
    </source>
</evidence>
<dbReference type="PANTHER" id="PTHR46456:SF1">
    <property type="entry name" value="DNA REPAIR PROTEIN RAD51 HOMOLOG 2"/>
    <property type="match status" value="1"/>
</dbReference>
<dbReference type="EMBL" id="RBNI01003690">
    <property type="protein sequence ID" value="RUP48123.1"/>
    <property type="molecule type" value="Genomic_DNA"/>
</dbReference>
<evidence type="ECO:0000256" key="6">
    <source>
        <dbReference type="ARBA" id="ARBA00023242"/>
    </source>
</evidence>
<feature type="domain" description="RecA family profile 1" evidence="7">
    <location>
        <begin position="95"/>
        <end position="312"/>
    </location>
</feature>
<dbReference type="SUPFAM" id="SSF52540">
    <property type="entry name" value="P-loop containing nucleoside triphosphate hydrolases"/>
    <property type="match status" value="1"/>
</dbReference>
<dbReference type="InterPro" id="IPR020588">
    <property type="entry name" value="RecA_ATP-bd"/>
</dbReference>
<evidence type="ECO:0000259" key="7">
    <source>
        <dbReference type="PROSITE" id="PS50162"/>
    </source>
</evidence>
<dbReference type="GO" id="GO:0140664">
    <property type="term" value="F:ATP-dependent DNA damage sensor activity"/>
    <property type="evidence" value="ECO:0007669"/>
    <property type="project" value="InterPro"/>
</dbReference>
<dbReference type="GO" id="GO:0003690">
    <property type="term" value="F:double-stranded DNA binding"/>
    <property type="evidence" value="ECO:0007669"/>
    <property type="project" value="TreeGrafter"/>
</dbReference>
<evidence type="ECO:0000313" key="9">
    <source>
        <dbReference type="Proteomes" id="UP000268093"/>
    </source>
</evidence>
<comment type="similarity">
    <text evidence="2">Belongs to the RecA family. RAD51 subfamily.</text>
</comment>
<gene>
    <name evidence="8" type="ORF">BC936DRAFT_144935</name>
</gene>
<organism evidence="8 9">
    <name type="scientific">Jimgerdemannia flammicorona</name>
    <dbReference type="NCBI Taxonomy" id="994334"/>
    <lineage>
        <taxon>Eukaryota</taxon>
        <taxon>Fungi</taxon>
        <taxon>Fungi incertae sedis</taxon>
        <taxon>Mucoromycota</taxon>
        <taxon>Mucoromycotina</taxon>
        <taxon>Endogonomycetes</taxon>
        <taxon>Endogonales</taxon>
        <taxon>Endogonaceae</taxon>
        <taxon>Jimgerdemannia</taxon>
    </lineage>
</organism>
<evidence type="ECO:0000313" key="8">
    <source>
        <dbReference type="EMBL" id="RUP48123.1"/>
    </source>
</evidence>
<reference evidence="8 9" key="1">
    <citation type="journal article" date="2018" name="New Phytol.">
        <title>Phylogenomics of Endogonaceae and evolution of mycorrhizas within Mucoromycota.</title>
        <authorList>
            <person name="Chang Y."/>
            <person name="Desiro A."/>
            <person name="Na H."/>
            <person name="Sandor L."/>
            <person name="Lipzen A."/>
            <person name="Clum A."/>
            <person name="Barry K."/>
            <person name="Grigoriev I.V."/>
            <person name="Martin F.M."/>
            <person name="Stajich J.E."/>
            <person name="Smith M.E."/>
            <person name="Bonito G."/>
            <person name="Spatafora J.W."/>
        </authorList>
    </citation>
    <scope>NUCLEOTIDE SEQUENCE [LARGE SCALE GENOMIC DNA]</scope>
    <source>
        <strain evidence="8 9">GMNB39</strain>
    </source>
</reference>
<name>A0A433DBA9_9FUNG</name>
<keyword evidence="4" id="KW-0238">DNA-binding</keyword>
<dbReference type="PANTHER" id="PTHR46456">
    <property type="entry name" value="DNA REPAIR PROTEIN RAD51 HOMOLOG 2"/>
    <property type="match status" value="1"/>
</dbReference>
<accession>A0A433DBA9</accession>
<dbReference type="Pfam" id="PF26169">
    <property type="entry name" value="HHH_XRCC3_RpoA"/>
    <property type="match status" value="1"/>
</dbReference>
<protein>
    <submittedName>
        <fullName evidence="8">P-loop containing nucleoside triphosphate hydrolase protein</fullName>
    </submittedName>
</protein>
<dbReference type="GO" id="GO:0061982">
    <property type="term" value="P:meiosis I cell cycle process"/>
    <property type="evidence" value="ECO:0007669"/>
    <property type="project" value="UniProtKB-ARBA"/>
</dbReference>